<evidence type="ECO:0000313" key="4">
    <source>
        <dbReference type="Proteomes" id="UP000219573"/>
    </source>
</evidence>
<dbReference type="EMBL" id="OBDZ01000001">
    <property type="protein sequence ID" value="SNY05290.1"/>
    <property type="molecule type" value="Genomic_DNA"/>
</dbReference>
<protein>
    <recommendedName>
        <fullName evidence="5">Histidine kinase</fullName>
    </recommendedName>
</protein>
<dbReference type="Pfam" id="PF04282">
    <property type="entry name" value="DUF438"/>
    <property type="match status" value="1"/>
</dbReference>
<dbReference type="InterPro" id="IPR012312">
    <property type="entry name" value="Hemerythrin-like"/>
</dbReference>
<dbReference type="Pfam" id="PF01814">
    <property type="entry name" value="Hemerythrin"/>
    <property type="match status" value="1"/>
</dbReference>
<gene>
    <name evidence="3" type="ORF">SAMN06265827_10126</name>
</gene>
<dbReference type="InterPro" id="IPR007380">
    <property type="entry name" value="DUF438"/>
</dbReference>
<dbReference type="OrthoDB" id="9769774at2"/>
<dbReference type="RefSeq" id="WP_097016079.1">
    <property type="nucleotide sequence ID" value="NZ_OBDZ01000001.1"/>
</dbReference>
<evidence type="ECO:0000313" key="3">
    <source>
        <dbReference type="EMBL" id="SNY05290.1"/>
    </source>
</evidence>
<dbReference type="GO" id="GO:0005886">
    <property type="term" value="C:plasma membrane"/>
    <property type="evidence" value="ECO:0007669"/>
    <property type="project" value="TreeGrafter"/>
</dbReference>
<feature type="domain" description="DUF438" evidence="2">
    <location>
        <begin position="8"/>
        <end position="73"/>
    </location>
</feature>
<sequence length="254" mass="29901">MSRNKVELKELLLRLNSGENIAEVKEEARALLERISPKELSEAEQELINEGLPETELRHLCEAHIEAMAEELTALKAEVEVGHPLQILIAEHDEILKVLTRLEEVNRAIQKLDSYDTNNFIFDELKEIAYLLLETENHHKREEEALFPEVDQTGVTGPTRIMKMEHEDLWPRKERIDYLAQHVEGIDFDDFREELNQQAEYLILTLRDHIFKENYILYPTAKEVIPEDRWEEIKRNSDEIGYCSFTPIRVDRKN</sequence>
<evidence type="ECO:0008006" key="5">
    <source>
        <dbReference type="Google" id="ProtNLM"/>
    </source>
</evidence>
<feature type="domain" description="Hemerythrin-like" evidence="1">
    <location>
        <begin position="83"/>
        <end position="221"/>
    </location>
</feature>
<dbReference type="PANTHER" id="PTHR39966">
    <property type="entry name" value="BLL2471 PROTEIN-RELATED"/>
    <property type="match status" value="1"/>
</dbReference>
<name>A0A285F1V9_9FIRM</name>
<evidence type="ECO:0000259" key="2">
    <source>
        <dbReference type="Pfam" id="PF04282"/>
    </source>
</evidence>
<dbReference type="PANTHER" id="PTHR39966:SF3">
    <property type="entry name" value="DUF438 DOMAIN-CONTAINING PROTEIN"/>
    <property type="match status" value="1"/>
</dbReference>
<dbReference type="Proteomes" id="UP000219573">
    <property type="component" value="Unassembled WGS sequence"/>
</dbReference>
<accession>A0A285F1V9</accession>
<reference evidence="4" key="1">
    <citation type="submission" date="2017-09" db="EMBL/GenBank/DDBJ databases">
        <authorList>
            <person name="Varghese N."/>
            <person name="Submissions S."/>
        </authorList>
    </citation>
    <scope>NUCLEOTIDE SEQUENCE [LARGE SCALE GENOMIC DNA]</scope>
    <source>
        <strain evidence="4">MSL47</strain>
    </source>
</reference>
<proteinExistence type="predicted"/>
<dbReference type="STRING" id="1413210.U472_10120"/>
<keyword evidence="4" id="KW-1185">Reference proteome</keyword>
<evidence type="ECO:0000259" key="1">
    <source>
        <dbReference type="Pfam" id="PF01814"/>
    </source>
</evidence>
<dbReference type="Gene3D" id="1.20.120.520">
    <property type="entry name" value="nmb1532 protein domain like"/>
    <property type="match status" value="1"/>
</dbReference>
<dbReference type="AlphaFoldDB" id="A0A285F1V9"/>
<organism evidence="3 4">
    <name type="scientific">Orenia metallireducens</name>
    <dbReference type="NCBI Taxonomy" id="1413210"/>
    <lineage>
        <taxon>Bacteria</taxon>
        <taxon>Bacillati</taxon>
        <taxon>Bacillota</taxon>
        <taxon>Clostridia</taxon>
        <taxon>Halanaerobiales</taxon>
        <taxon>Halobacteroidaceae</taxon>
        <taxon>Orenia</taxon>
    </lineage>
</organism>